<keyword evidence="4" id="KW-0472">Membrane</keyword>
<dbReference type="PANTHER" id="PTHR43537">
    <property type="entry name" value="TRANSCRIPTIONAL REGULATOR, GNTR FAMILY"/>
    <property type="match status" value="1"/>
</dbReference>
<name>A0A7J5USY5_9MICO</name>
<evidence type="ECO:0000256" key="4">
    <source>
        <dbReference type="SAM" id="Phobius"/>
    </source>
</evidence>
<reference evidence="6 7" key="1">
    <citation type="submission" date="2019-10" db="EMBL/GenBank/DDBJ databases">
        <title>Georgenia wutianyii sp. nov. and Georgenia yuyongxinii sp. nov. isolated from plateau pika (Ochotona curzoniae) in the Qinghai-Tibet plateau of China.</title>
        <authorList>
            <person name="Tian Z."/>
        </authorList>
    </citation>
    <scope>NUCLEOTIDE SEQUENCE [LARGE SCALE GENOMIC DNA]</scope>
    <source>
        <strain evidence="6 7">DSM 21501</strain>
    </source>
</reference>
<keyword evidence="4" id="KW-0812">Transmembrane</keyword>
<dbReference type="InterPro" id="IPR011711">
    <property type="entry name" value="GntR_C"/>
</dbReference>
<organism evidence="6 7">
    <name type="scientific">Georgenia thermotolerans</name>
    <dbReference type="NCBI Taxonomy" id="527326"/>
    <lineage>
        <taxon>Bacteria</taxon>
        <taxon>Bacillati</taxon>
        <taxon>Actinomycetota</taxon>
        <taxon>Actinomycetes</taxon>
        <taxon>Micrococcales</taxon>
        <taxon>Bogoriellaceae</taxon>
        <taxon>Georgenia</taxon>
    </lineage>
</organism>
<dbReference type="GO" id="GO:0003677">
    <property type="term" value="F:DNA binding"/>
    <property type="evidence" value="ECO:0007669"/>
    <property type="project" value="UniProtKB-KW"/>
</dbReference>
<evidence type="ECO:0000313" key="6">
    <source>
        <dbReference type="EMBL" id="KAE8765371.1"/>
    </source>
</evidence>
<dbReference type="Pfam" id="PF07729">
    <property type="entry name" value="FCD"/>
    <property type="match status" value="1"/>
</dbReference>
<sequence>MRCSTSSGECGSMIVSVAPVVGFTVASAMGFLLVEWGLPRRCYSKRSVLHIGYSQLVSRRRGGPMGETKGLRSARRMTDEVLGILHARIVDGTLAPGEKLDIEAIAREFSVSRTPVREAVLQLESLGLVERLPYRGSVVAALSEENLDEVTALRVALEGLAAELGAPRLTALELARMRAILVELDEATDAPDFSLGRFNTLNREFHRIIYAAAGTPVLLRLIDQLGAEADRLRLHSDVRGSGADSQHREILDACERGDSASAGEATRRHIAQLVQSRHATPEHGLLARTLASVSTPTFEGVPAP</sequence>
<dbReference type="CDD" id="cd07377">
    <property type="entry name" value="WHTH_GntR"/>
    <property type="match status" value="1"/>
</dbReference>
<dbReference type="SMART" id="SM00345">
    <property type="entry name" value="HTH_GNTR"/>
    <property type="match status" value="1"/>
</dbReference>
<dbReference type="Proteomes" id="UP000451860">
    <property type="component" value="Unassembled WGS sequence"/>
</dbReference>
<feature type="transmembrane region" description="Helical" evidence="4">
    <location>
        <begin position="12"/>
        <end position="38"/>
    </location>
</feature>
<evidence type="ECO:0000256" key="3">
    <source>
        <dbReference type="ARBA" id="ARBA00023163"/>
    </source>
</evidence>
<dbReference type="SUPFAM" id="SSF48008">
    <property type="entry name" value="GntR ligand-binding domain-like"/>
    <property type="match status" value="1"/>
</dbReference>
<evidence type="ECO:0000256" key="1">
    <source>
        <dbReference type="ARBA" id="ARBA00023015"/>
    </source>
</evidence>
<dbReference type="PANTHER" id="PTHR43537:SF24">
    <property type="entry name" value="GLUCONATE OPERON TRANSCRIPTIONAL REPRESSOR"/>
    <property type="match status" value="1"/>
</dbReference>
<accession>A0A7J5USY5</accession>
<keyword evidence="7" id="KW-1185">Reference proteome</keyword>
<dbReference type="PROSITE" id="PS50949">
    <property type="entry name" value="HTH_GNTR"/>
    <property type="match status" value="1"/>
</dbReference>
<dbReference type="Gene3D" id="1.10.10.10">
    <property type="entry name" value="Winged helix-like DNA-binding domain superfamily/Winged helix DNA-binding domain"/>
    <property type="match status" value="1"/>
</dbReference>
<dbReference type="Pfam" id="PF00392">
    <property type="entry name" value="GntR"/>
    <property type="match status" value="1"/>
</dbReference>
<dbReference type="OrthoDB" id="8680240at2"/>
<dbReference type="EMBL" id="WHJE01000011">
    <property type="protein sequence ID" value="KAE8765371.1"/>
    <property type="molecule type" value="Genomic_DNA"/>
</dbReference>
<dbReference type="SMART" id="SM00895">
    <property type="entry name" value="FCD"/>
    <property type="match status" value="1"/>
</dbReference>
<keyword evidence="2" id="KW-0238">DNA-binding</keyword>
<keyword evidence="1" id="KW-0805">Transcription regulation</keyword>
<protein>
    <submittedName>
        <fullName evidence="6">FCD domain-containing protein</fullName>
    </submittedName>
</protein>
<keyword evidence="3" id="KW-0804">Transcription</keyword>
<evidence type="ECO:0000259" key="5">
    <source>
        <dbReference type="PROSITE" id="PS50949"/>
    </source>
</evidence>
<keyword evidence="4" id="KW-1133">Transmembrane helix</keyword>
<comment type="caution">
    <text evidence="6">The sequence shown here is derived from an EMBL/GenBank/DDBJ whole genome shotgun (WGS) entry which is preliminary data.</text>
</comment>
<dbReference type="SUPFAM" id="SSF46785">
    <property type="entry name" value="Winged helix' DNA-binding domain"/>
    <property type="match status" value="1"/>
</dbReference>
<proteinExistence type="predicted"/>
<dbReference type="InterPro" id="IPR000524">
    <property type="entry name" value="Tscrpt_reg_HTH_GntR"/>
</dbReference>
<feature type="domain" description="HTH gntR-type" evidence="5">
    <location>
        <begin position="75"/>
        <end position="142"/>
    </location>
</feature>
<dbReference type="Gene3D" id="1.20.120.530">
    <property type="entry name" value="GntR ligand-binding domain-like"/>
    <property type="match status" value="1"/>
</dbReference>
<evidence type="ECO:0000313" key="7">
    <source>
        <dbReference type="Proteomes" id="UP000451860"/>
    </source>
</evidence>
<dbReference type="InterPro" id="IPR008920">
    <property type="entry name" value="TF_FadR/GntR_C"/>
</dbReference>
<evidence type="ECO:0000256" key="2">
    <source>
        <dbReference type="ARBA" id="ARBA00023125"/>
    </source>
</evidence>
<dbReference type="GO" id="GO:0003700">
    <property type="term" value="F:DNA-binding transcription factor activity"/>
    <property type="evidence" value="ECO:0007669"/>
    <property type="project" value="InterPro"/>
</dbReference>
<dbReference type="AlphaFoldDB" id="A0A7J5USY5"/>
<dbReference type="InterPro" id="IPR036388">
    <property type="entry name" value="WH-like_DNA-bd_sf"/>
</dbReference>
<dbReference type="InterPro" id="IPR036390">
    <property type="entry name" value="WH_DNA-bd_sf"/>
</dbReference>
<gene>
    <name evidence="6" type="ORF">GB883_04215</name>
</gene>